<feature type="domain" description="HNH nuclease" evidence="1">
    <location>
        <begin position="57"/>
        <end position="102"/>
    </location>
</feature>
<dbReference type="SUPFAM" id="SSF54060">
    <property type="entry name" value="His-Me finger endonucleases"/>
    <property type="match status" value="1"/>
</dbReference>
<name>A0A0F9MA30_9ZZZZ</name>
<dbReference type="Pfam" id="PF13392">
    <property type="entry name" value="HNH_3"/>
    <property type="match status" value="1"/>
</dbReference>
<reference evidence="2" key="1">
    <citation type="journal article" date="2015" name="Nature">
        <title>Complex archaea that bridge the gap between prokaryotes and eukaryotes.</title>
        <authorList>
            <person name="Spang A."/>
            <person name="Saw J.H."/>
            <person name="Jorgensen S.L."/>
            <person name="Zaremba-Niedzwiedzka K."/>
            <person name="Martijn J."/>
            <person name="Lind A.E."/>
            <person name="van Eijk R."/>
            <person name="Schleper C."/>
            <person name="Guy L."/>
            <person name="Ettema T.J."/>
        </authorList>
    </citation>
    <scope>NUCLEOTIDE SEQUENCE</scope>
</reference>
<evidence type="ECO:0000259" key="1">
    <source>
        <dbReference type="Pfam" id="PF13392"/>
    </source>
</evidence>
<organism evidence="2">
    <name type="scientific">marine sediment metagenome</name>
    <dbReference type="NCBI Taxonomy" id="412755"/>
    <lineage>
        <taxon>unclassified sequences</taxon>
        <taxon>metagenomes</taxon>
        <taxon>ecological metagenomes</taxon>
    </lineage>
</organism>
<sequence>MKLSKKDKVLLIAYEKGYRVINGEVVSPSGQILKPYLSYTKGEYKRLEFKVEKMNVAVHRLAAYQKYGKELFRDGIEVRHKDGNSLNNSDDNILIGTKSENALDKLPKVRKRAAIQASNKIRRFSDDEMKEIKKKYNEVRSYKKVMREFGISSKGTLHY</sequence>
<dbReference type="InterPro" id="IPR003615">
    <property type="entry name" value="HNH_nuc"/>
</dbReference>
<dbReference type="Gene3D" id="3.90.75.20">
    <property type="match status" value="1"/>
</dbReference>
<evidence type="ECO:0000313" key="2">
    <source>
        <dbReference type="EMBL" id="KKM73535.1"/>
    </source>
</evidence>
<gene>
    <name evidence="2" type="ORF">LCGC14_1409640</name>
</gene>
<protein>
    <recommendedName>
        <fullName evidence="1">HNH nuclease domain-containing protein</fullName>
    </recommendedName>
</protein>
<dbReference type="InterPro" id="IPR044925">
    <property type="entry name" value="His-Me_finger_sf"/>
</dbReference>
<proteinExistence type="predicted"/>
<comment type="caution">
    <text evidence="2">The sequence shown here is derived from an EMBL/GenBank/DDBJ whole genome shotgun (WGS) entry which is preliminary data.</text>
</comment>
<dbReference type="AlphaFoldDB" id="A0A0F9MA30"/>
<dbReference type="EMBL" id="LAZR01009289">
    <property type="protein sequence ID" value="KKM73535.1"/>
    <property type="molecule type" value="Genomic_DNA"/>
</dbReference>
<accession>A0A0F9MA30</accession>
<feature type="non-terminal residue" evidence="2">
    <location>
        <position position="159"/>
    </location>
</feature>